<gene>
    <name evidence="2" type="ORF">DSOUD_1309</name>
</gene>
<accession>A0A0M4CZT0</accession>
<dbReference type="STRING" id="1603606.DSOUD_1309"/>
<keyword evidence="2" id="KW-0808">Transferase</keyword>
<evidence type="ECO:0000313" key="2">
    <source>
        <dbReference type="EMBL" id="ALC16090.1"/>
    </source>
</evidence>
<organism evidence="2 3">
    <name type="scientific">Desulfuromonas soudanensis</name>
    <dbReference type="NCBI Taxonomy" id="1603606"/>
    <lineage>
        <taxon>Bacteria</taxon>
        <taxon>Pseudomonadati</taxon>
        <taxon>Thermodesulfobacteriota</taxon>
        <taxon>Desulfuromonadia</taxon>
        <taxon>Desulfuromonadales</taxon>
        <taxon>Desulfuromonadaceae</taxon>
        <taxon>Desulfuromonas</taxon>
    </lineage>
</organism>
<dbReference type="PROSITE" id="PS51108">
    <property type="entry name" value="PTS_EIID"/>
    <property type="match status" value="1"/>
</dbReference>
<proteinExistence type="predicted"/>
<keyword evidence="3" id="KW-1185">Reference proteome</keyword>
<keyword evidence="1" id="KW-0812">Transmembrane</keyword>
<keyword evidence="1" id="KW-1133">Transmembrane helix</keyword>
<dbReference type="InterPro" id="IPR050303">
    <property type="entry name" value="GatZ_KbaZ_carbometab"/>
</dbReference>
<dbReference type="GO" id="GO:0016740">
    <property type="term" value="F:transferase activity"/>
    <property type="evidence" value="ECO:0007669"/>
    <property type="project" value="UniProtKB-KW"/>
</dbReference>
<reference evidence="2 3" key="1">
    <citation type="submission" date="2015-07" db="EMBL/GenBank/DDBJ databases">
        <title>Isolation and Genomic Characterization of a Novel Halophilic Metal-Reducing Deltaproteobacterium from the Deep Subsurface.</title>
        <authorList>
            <person name="Badalamenti J.P."/>
            <person name="Summers Z.M."/>
            <person name="Gralnick J.A."/>
            <person name="Bond D.R."/>
        </authorList>
    </citation>
    <scope>NUCLEOTIDE SEQUENCE [LARGE SCALE GENOMIC DNA]</scope>
    <source>
        <strain evidence="2 3">WTL</strain>
    </source>
</reference>
<dbReference type="AlphaFoldDB" id="A0A0M4CZT0"/>
<dbReference type="PATRIC" id="fig|1603606.3.peg.1429"/>
<dbReference type="GO" id="GO:0009401">
    <property type="term" value="P:phosphoenolpyruvate-dependent sugar phosphotransferase system"/>
    <property type="evidence" value="ECO:0007669"/>
    <property type="project" value="InterPro"/>
</dbReference>
<evidence type="ECO:0000313" key="3">
    <source>
        <dbReference type="Proteomes" id="UP000057158"/>
    </source>
</evidence>
<dbReference type="EMBL" id="CP010802">
    <property type="protein sequence ID" value="ALC16090.1"/>
    <property type="molecule type" value="Genomic_DNA"/>
</dbReference>
<sequence>MTDEKGRVSRWVLLRVWLRLFLLQASWNFERLQSLGALYVLAPALRILYREEDLAEAYRRHLEYFNTHPFMASPVLGAAIALEEERCRGAEGALGVEEFKGMIMAPYAAMGDGFFWGGLRPLAAAVALFFAAKGSLWAPLVFLTLFNVPHLWIRTFGLWRGYTLGLKVVETLHRHRLPDLAIRLKEGTLVLLGGLCAYLTYRALQGEGESSIWGLSVIPLVALLGWLARRGVSTLMLTMTLAALVLAFLQFG</sequence>
<dbReference type="KEGG" id="des:DSOUD_1309"/>
<protein>
    <submittedName>
        <fullName evidence="2">Phosphotransferase system IID component, Man family</fullName>
    </submittedName>
</protein>
<dbReference type="Pfam" id="PF03613">
    <property type="entry name" value="EIID-AGA"/>
    <property type="match status" value="1"/>
</dbReference>
<dbReference type="InterPro" id="IPR004704">
    <property type="entry name" value="PTS_IID_man"/>
</dbReference>
<dbReference type="Proteomes" id="UP000057158">
    <property type="component" value="Chromosome"/>
</dbReference>
<evidence type="ECO:0000256" key="1">
    <source>
        <dbReference type="SAM" id="Phobius"/>
    </source>
</evidence>
<dbReference type="PANTHER" id="PTHR32502:SF23">
    <property type="entry name" value="TRANSPORT PROTEIN, PTS SYSTEM"/>
    <property type="match status" value="1"/>
</dbReference>
<dbReference type="PANTHER" id="PTHR32502">
    <property type="entry name" value="N-ACETYLGALACTOSAMINE PERMEASE II COMPONENT-RELATED"/>
    <property type="match status" value="1"/>
</dbReference>
<feature type="transmembrane region" description="Helical" evidence="1">
    <location>
        <begin position="210"/>
        <end position="228"/>
    </location>
</feature>
<keyword evidence="1" id="KW-0472">Membrane</keyword>
<name>A0A0M4CZT0_9BACT</name>
<feature type="transmembrane region" description="Helical" evidence="1">
    <location>
        <begin position="235"/>
        <end position="251"/>
    </location>
</feature>
<dbReference type="GO" id="GO:0005886">
    <property type="term" value="C:plasma membrane"/>
    <property type="evidence" value="ECO:0007669"/>
    <property type="project" value="TreeGrafter"/>
</dbReference>